<dbReference type="SUPFAM" id="SSF159594">
    <property type="entry name" value="XCC0632-like"/>
    <property type="match status" value="1"/>
</dbReference>
<accession>A0A8J3DBB5</accession>
<evidence type="ECO:0000313" key="4">
    <source>
        <dbReference type="Proteomes" id="UP000642829"/>
    </source>
</evidence>
<evidence type="ECO:0000313" key="3">
    <source>
        <dbReference type="EMBL" id="GHC00338.1"/>
    </source>
</evidence>
<reference evidence="3" key="1">
    <citation type="journal article" date="2014" name="Int. J. Syst. Evol. Microbiol.">
        <title>Complete genome sequence of Corynebacterium casei LMG S-19264T (=DSM 44701T), isolated from a smear-ripened cheese.</title>
        <authorList>
            <consortium name="US DOE Joint Genome Institute (JGI-PGF)"/>
            <person name="Walter F."/>
            <person name="Albersmeier A."/>
            <person name="Kalinowski J."/>
            <person name="Ruckert C."/>
        </authorList>
    </citation>
    <scope>NUCLEOTIDE SEQUENCE</scope>
    <source>
        <strain evidence="3">KCTC 12870</strain>
    </source>
</reference>
<gene>
    <name evidence="3" type="ORF">GCM10007047_15800</name>
</gene>
<dbReference type="AlphaFoldDB" id="A0A8J3DBB5"/>
<name>A0A8J3DBB5_9BACT</name>
<dbReference type="Proteomes" id="UP000642829">
    <property type="component" value="Unassembled WGS sequence"/>
</dbReference>
<keyword evidence="4" id="KW-1185">Reference proteome</keyword>
<dbReference type="PROSITE" id="PS51257">
    <property type="entry name" value="PROKAR_LIPOPROTEIN"/>
    <property type="match status" value="1"/>
</dbReference>
<comment type="caution">
    <text evidence="3">The sequence shown here is derived from an EMBL/GenBank/DDBJ whole genome shotgun (WGS) entry which is preliminary data.</text>
</comment>
<sequence>MRATTLNIFLPLLAACLLLLSGCTIAQKSTPSKFYVLTAMPMSTEPLPVFENDPPNVGVSQVEIPGFLDRPQLTFRVNTNEVTYNEFARWAEPISAGVTRVVRQNLTELLGSGKVTSFPWMQPFPRKYMVSAVVTDFAAGKDNVAELCIIYRIADSKNQTTYMIQEACFKDSSGKSLTPDNAVVAMSDTLAQFSRAAAKDIAEVDQKVKAEAGK</sequence>
<reference evidence="3" key="2">
    <citation type="submission" date="2020-09" db="EMBL/GenBank/DDBJ databases">
        <authorList>
            <person name="Sun Q."/>
            <person name="Kim S."/>
        </authorList>
    </citation>
    <scope>NUCLEOTIDE SEQUENCE</scope>
    <source>
        <strain evidence="3">KCTC 12870</strain>
    </source>
</reference>
<feature type="signal peptide" evidence="1">
    <location>
        <begin position="1"/>
        <end position="26"/>
    </location>
</feature>
<dbReference type="Gene3D" id="3.40.50.10610">
    <property type="entry name" value="ABC-type transport auxiliary lipoprotein component"/>
    <property type="match status" value="1"/>
</dbReference>
<evidence type="ECO:0000256" key="1">
    <source>
        <dbReference type="SAM" id="SignalP"/>
    </source>
</evidence>
<dbReference type="Pfam" id="PF03886">
    <property type="entry name" value="ABC_trans_aux"/>
    <property type="match status" value="1"/>
</dbReference>
<dbReference type="EMBL" id="BMXG01000008">
    <property type="protein sequence ID" value="GHC00338.1"/>
    <property type="molecule type" value="Genomic_DNA"/>
</dbReference>
<feature type="domain" description="ABC-type transport auxiliary lipoprotein component" evidence="2">
    <location>
        <begin position="35"/>
        <end position="197"/>
    </location>
</feature>
<dbReference type="InterPro" id="IPR005586">
    <property type="entry name" value="ABC_trans_aux"/>
</dbReference>
<protein>
    <recommendedName>
        <fullName evidence="2">ABC-type transport auxiliary lipoprotein component domain-containing protein</fullName>
    </recommendedName>
</protein>
<feature type="chain" id="PRO_5035179769" description="ABC-type transport auxiliary lipoprotein component domain-containing protein" evidence="1">
    <location>
        <begin position="27"/>
        <end position="214"/>
    </location>
</feature>
<dbReference type="RefSeq" id="WP_189513722.1">
    <property type="nucleotide sequence ID" value="NZ_BMXG01000008.1"/>
</dbReference>
<proteinExistence type="predicted"/>
<organism evidence="3 4">
    <name type="scientific">Cerasicoccus arenae</name>
    <dbReference type="NCBI Taxonomy" id="424488"/>
    <lineage>
        <taxon>Bacteria</taxon>
        <taxon>Pseudomonadati</taxon>
        <taxon>Verrucomicrobiota</taxon>
        <taxon>Opitutia</taxon>
        <taxon>Puniceicoccales</taxon>
        <taxon>Cerasicoccaceae</taxon>
        <taxon>Cerasicoccus</taxon>
    </lineage>
</organism>
<evidence type="ECO:0000259" key="2">
    <source>
        <dbReference type="Pfam" id="PF03886"/>
    </source>
</evidence>
<keyword evidence="1" id="KW-0732">Signal</keyword>